<feature type="domain" description="DUF2059" evidence="2">
    <location>
        <begin position="89"/>
        <end position="125"/>
    </location>
</feature>
<reference evidence="3" key="1">
    <citation type="journal article" date="2014" name="Int. J. Syst. Evol. Microbiol.">
        <title>Complete genome of a new Firmicutes species belonging to the dominant human colonic microbiota ('Ruminococcus bicirculans') reveals two chromosomes and a selective capacity to utilize plant glucans.</title>
        <authorList>
            <consortium name="NISC Comparative Sequencing Program"/>
            <person name="Wegmann U."/>
            <person name="Louis P."/>
            <person name="Goesmann A."/>
            <person name="Henrissat B."/>
            <person name="Duncan S.H."/>
            <person name="Flint H.J."/>
        </authorList>
    </citation>
    <scope>NUCLEOTIDE SEQUENCE</scope>
    <source>
        <strain evidence="3">KCTC 62575</strain>
    </source>
</reference>
<dbReference type="OrthoDB" id="191313at2"/>
<evidence type="ECO:0000313" key="6">
    <source>
        <dbReference type="Proteomes" id="UP001595455"/>
    </source>
</evidence>
<sequence>MIKTIMFSLSLCLLHTGLYAAPASTESTEQLLNVININQAIKDLSTRETFQQLTQQIIEYHSLPQTKENQTRIYNAIQNYYLSDAYKHEFRQSLFNIYNQNMTEEETQQWIKFYKTAIGQSILNNKNFEQKIIETVEQIFPENAEPSAQAQAKLTQAMEKFFSQ</sequence>
<dbReference type="InterPro" id="IPR018637">
    <property type="entry name" value="DUF2059"/>
</dbReference>
<reference evidence="3" key="4">
    <citation type="submission" date="2024-09" db="EMBL/GenBank/DDBJ databases">
        <authorList>
            <person name="Sun Q."/>
            <person name="Mori K."/>
        </authorList>
    </citation>
    <scope>NUCLEOTIDE SEQUENCE</scope>
    <source>
        <strain evidence="3">KCTC 62575</strain>
    </source>
</reference>
<evidence type="ECO:0000259" key="2">
    <source>
        <dbReference type="Pfam" id="PF09832"/>
    </source>
</evidence>
<reference evidence="4 5" key="2">
    <citation type="submission" date="2018-08" db="EMBL/GenBank/DDBJ databases">
        <title>The draft genome of Acinetobacter sichuanensis strain WCHAc060041.</title>
        <authorList>
            <person name="Qin J."/>
            <person name="Feng Y."/>
            <person name="Zong Z."/>
        </authorList>
    </citation>
    <scope>NUCLEOTIDE SEQUENCE [LARGE SCALE GENOMIC DNA]</scope>
    <source>
        <strain evidence="4 5">WCHAc060041</strain>
    </source>
</reference>
<evidence type="ECO:0000313" key="3">
    <source>
        <dbReference type="EMBL" id="MFC2994137.1"/>
    </source>
</evidence>
<dbReference type="EMBL" id="PYIX02000002">
    <property type="protein sequence ID" value="RFC85150.1"/>
    <property type="molecule type" value="Genomic_DNA"/>
</dbReference>
<protein>
    <submittedName>
        <fullName evidence="4">DUF2059 domain-containing protein</fullName>
    </submittedName>
</protein>
<evidence type="ECO:0000256" key="1">
    <source>
        <dbReference type="SAM" id="SignalP"/>
    </source>
</evidence>
<keyword evidence="1" id="KW-0732">Signal</keyword>
<keyword evidence="6" id="KW-1185">Reference proteome</keyword>
<reference evidence="6" key="3">
    <citation type="journal article" date="2019" name="Int. J. Syst. Evol. Microbiol.">
        <title>The Global Catalogue of Microorganisms (GCM) 10K type strain sequencing project: providing services to taxonomists for standard genome sequencing and annotation.</title>
        <authorList>
            <consortium name="The Broad Institute Genomics Platform"/>
            <consortium name="The Broad Institute Genome Sequencing Center for Infectious Disease"/>
            <person name="Wu L."/>
            <person name="Ma J."/>
        </authorList>
    </citation>
    <scope>NUCLEOTIDE SEQUENCE [LARGE SCALE GENOMIC DNA]</scope>
    <source>
        <strain evidence="6">KCTC 62575</strain>
    </source>
</reference>
<dbReference type="Proteomes" id="UP000240957">
    <property type="component" value="Unassembled WGS sequence"/>
</dbReference>
<organism evidence="4 5">
    <name type="scientific">Acinetobacter sichuanensis</name>
    <dbReference type="NCBI Taxonomy" id="2136183"/>
    <lineage>
        <taxon>Bacteria</taxon>
        <taxon>Pseudomonadati</taxon>
        <taxon>Pseudomonadota</taxon>
        <taxon>Gammaproteobacteria</taxon>
        <taxon>Moraxellales</taxon>
        <taxon>Moraxellaceae</taxon>
        <taxon>Acinetobacter</taxon>
    </lineage>
</organism>
<dbReference type="AlphaFoldDB" id="A0A371YUL2"/>
<feature type="signal peptide" evidence="1">
    <location>
        <begin position="1"/>
        <end position="20"/>
    </location>
</feature>
<comment type="caution">
    <text evidence="4">The sequence shown here is derived from an EMBL/GenBank/DDBJ whole genome shotgun (WGS) entry which is preliminary data.</text>
</comment>
<evidence type="ECO:0000313" key="4">
    <source>
        <dbReference type="EMBL" id="RFC85150.1"/>
    </source>
</evidence>
<proteinExistence type="predicted"/>
<accession>A0A371YUL2</accession>
<gene>
    <name evidence="3" type="ORF">ACFODO_02390</name>
    <name evidence="4" type="ORF">C9E89_001865</name>
</gene>
<feature type="chain" id="PRO_5017018678" evidence="1">
    <location>
        <begin position="21"/>
        <end position="164"/>
    </location>
</feature>
<name>A0A371YUL2_9GAMM</name>
<dbReference type="Proteomes" id="UP001595455">
    <property type="component" value="Unassembled WGS sequence"/>
</dbReference>
<dbReference type="EMBL" id="JBHRSF010000005">
    <property type="protein sequence ID" value="MFC2994137.1"/>
    <property type="molecule type" value="Genomic_DNA"/>
</dbReference>
<evidence type="ECO:0000313" key="5">
    <source>
        <dbReference type="Proteomes" id="UP000240957"/>
    </source>
</evidence>
<dbReference type="Pfam" id="PF09832">
    <property type="entry name" value="DUF2059"/>
    <property type="match status" value="1"/>
</dbReference>
<dbReference type="RefSeq" id="WP_107006748.1">
    <property type="nucleotide sequence ID" value="NZ_JBHRSF010000005.1"/>
</dbReference>